<dbReference type="FunCoup" id="A0A5J5FCC7">
    <property type="interactions" value="205"/>
</dbReference>
<evidence type="ECO:0000256" key="2">
    <source>
        <dbReference type="SAM" id="SignalP"/>
    </source>
</evidence>
<dbReference type="InterPro" id="IPR017850">
    <property type="entry name" value="Alkaline_phosphatase_core_sf"/>
</dbReference>
<proteinExistence type="predicted"/>
<dbReference type="CDD" id="cd16018">
    <property type="entry name" value="Enpp"/>
    <property type="match status" value="1"/>
</dbReference>
<dbReference type="FunFam" id="3.30.1360.180:FF:000003">
    <property type="entry name" value="Type I phosphodiesterase/nucleotide pyrophosphatase family protein"/>
    <property type="match status" value="1"/>
</dbReference>
<dbReference type="Gene3D" id="3.30.1360.180">
    <property type="match status" value="1"/>
</dbReference>
<evidence type="ECO:0000256" key="1">
    <source>
        <dbReference type="SAM" id="MobiDB-lite"/>
    </source>
</evidence>
<name>A0A5J5FCC7_9PEZI</name>
<dbReference type="GO" id="GO:0009141">
    <property type="term" value="P:nucleoside triphosphate metabolic process"/>
    <property type="evidence" value="ECO:0007669"/>
    <property type="project" value="TreeGrafter"/>
</dbReference>
<dbReference type="OrthoDB" id="415411at2759"/>
<dbReference type="GO" id="GO:0017111">
    <property type="term" value="F:ribonucleoside triphosphate phosphatase activity"/>
    <property type="evidence" value="ECO:0007669"/>
    <property type="project" value="TreeGrafter"/>
</dbReference>
<keyword evidence="2" id="KW-0732">Signal</keyword>
<evidence type="ECO:0000313" key="4">
    <source>
        <dbReference type="Proteomes" id="UP000326924"/>
    </source>
</evidence>
<dbReference type="Pfam" id="PF01663">
    <property type="entry name" value="Phosphodiest"/>
    <property type="match status" value="1"/>
</dbReference>
<dbReference type="Proteomes" id="UP000326924">
    <property type="component" value="Unassembled WGS sequence"/>
</dbReference>
<accession>A0A5J5FCC7</accession>
<dbReference type="AlphaFoldDB" id="A0A5J5FCC7"/>
<gene>
    <name evidence="3" type="ORF">FN846DRAFT_924597</name>
</gene>
<protein>
    <submittedName>
        <fullName evidence="3">Alkaline-phosphatase-like protein</fullName>
    </submittedName>
</protein>
<feature type="compositionally biased region" description="Pro residues" evidence="1">
    <location>
        <begin position="466"/>
        <end position="476"/>
    </location>
</feature>
<reference evidence="3 4" key="1">
    <citation type="submission" date="2019-09" db="EMBL/GenBank/DDBJ databases">
        <title>Draft genome of the ectomycorrhizal ascomycete Sphaerosporella brunnea.</title>
        <authorList>
            <consortium name="DOE Joint Genome Institute"/>
            <person name="Benucci G.M."/>
            <person name="Marozzi G."/>
            <person name="Antonielli L."/>
            <person name="Sanchez S."/>
            <person name="Marco P."/>
            <person name="Wang X."/>
            <person name="Falini L.B."/>
            <person name="Barry K."/>
            <person name="Haridas S."/>
            <person name="Lipzen A."/>
            <person name="Labutti K."/>
            <person name="Grigoriev I.V."/>
            <person name="Murat C."/>
            <person name="Martin F."/>
            <person name="Albertini E."/>
            <person name="Donnini D."/>
            <person name="Bonito G."/>
        </authorList>
    </citation>
    <scope>NUCLEOTIDE SEQUENCE [LARGE SCALE GENOMIC DNA]</scope>
    <source>
        <strain evidence="3 4">Sb_GMNB300</strain>
    </source>
</reference>
<dbReference type="Gene3D" id="3.40.720.10">
    <property type="entry name" value="Alkaline Phosphatase, subunit A"/>
    <property type="match status" value="1"/>
</dbReference>
<evidence type="ECO:0000313" key="3">
    <source>
        <dbReference type="EMBL" id="KAA8915036.1"/>
    </source>
</evidence>
<dbReference type="GO" id="GO:0047429">
    <property type="term" value="F:nucleoside triphosphate diphosphatase activity"/>
    <property type="evidence" value="ECO:0007669"/>
    <property type="project" value="TreeGrafter"/>
</dbReference>
<dbReference type="InParanoid" id="A0A5J5FCC7"/>
<dbReference type="InterPro" id="IPR002591">
    <property type="entry name" value="Phosphodiest/P_Trfase"/>
</dbReference>
<dbReference type="EMBL" id="VXIS01000001">
    <property type="protein sequence ID" value="KAA8915036.1"/>
    <property type="molecule type" value="Genomic_DNA"/>
</dbReference>
<feature type="region of interest" description="Disordered" evidence="1">
    <location>
        <begin position="534"/>
        <end position="553"/>
    </location>
</feature>
<keyword evidence="4" id="KW-1185">Reference proteome</keyword>
<feature type="compositionally biased region" description="Gly residues" evidence="1">
    <location>
        <begin position="543"/>
        <end position="553"/>
    </location>
</feature>
<feature type="signal peptide" evidence="2">
    <location>
        <begin position="1"/>
        <end position="23"/>
    </location>
</feature>
<sequence length="553" mass="60798">MILFSSVLLTFLLIMIAASLALSKPAAPGRPLVFTNGTHAFAATTLIISLDGLRADFLTRHLTPTLTSFISSGVSPEYMLPSFPSVTFPNHWTIVTGLYPESHGIVSNTFWDPATQKEFYYTDPARSLQHGWWGGEPIWRTLEKQGGRAAVHMWPGSEAEGCGAKIVDHFNGSETLDRKVERVLQWLDLPVAERPQLIAAYVPDIDVSGHKFGPNTTETDDAIRKVDAMLHRLFMGMEQRNLTEIVNIVVVSDHGMASTSRERLFYLEDIVDTQKIAHTDGWPLYGLRPKAGENLTDIYSSIKAKEAGNNGSWKVYLRDVDMPARFHFANNQRIAPLWLVPEPGYTIVTKKEYPPGTKTPYHPAGLHGFDNEHPLMRAIFVARGPAFRHLHGEGREWLVKGLGTGNDTKGEVRAGRVKPFQNTEVYRLLCKSLGLAEVQSNATLSGLTLVDESIASTLTATSTPTSPSPSPSPSPSTSPTTSAKPQNIGISAPALPEGEDVHGKASAGQKQNEDDMTWWELLRSKAEHLKTKLEGWWSSVYGDGEGGGKGPRR</sequence>
<comment type="caution">
    <text evidence="3">The sequence shown here is derived from an EMBL/GenBank/DDBJ whole genome shotgun (WGS) entry which is preliminary data.</text>
</comment>
<dbReference type="PANTHER" id="PTHR10151:SF120">
    <property type="entry name" value="BIS(5'-ADENOSYL)-TRIPHOSPHATASE"/>
    <property type="match status" value="1"/>
</dbReference>
<dbReference type="PANTHER" id="PTHR10151">
    <property type="entry name" value="ECTONUCLEOTIDE PYROPHOSPHATASE/PHOSPHODIESTERASE"/>
    <property type="match status" value="1"/>
</dbReference>
<feature type="chain" id="PRO_5023822649" evidence="2">
    <location>
        <begin position="24"/>
        <end position="553"/>
    </location>
</feature>
<dbReference type="SUPFAM" id="SSF53649">
    <property type="entry name" value="Alkaline phosphatase-like"/>
    <property type="match status" value="1"/>
</dbReference>
<organism evidence="3 4">
    <name type="scientific">Sphaerosporella brunnea</name>
    <dbReference type="NCBI Taxonomy" id="1250544"/>
    <lineage>
        <taxon>Eukaryota</taxon>
        <taxon>Fungi</taxon>
        <taxon>Dikarya</taxon>
        <taxon>Ascomycota</taxon>
        <taxon>Pezizomycotina</taxon>
        <taxon>Pezizomycetes</taxon>
        <taxon>Pezizales</taxon>
        <taxon>Pyronemataceae</taxon>
        <taxon>Sphaerosporella</taxon>
    </lineage>
</organism>
<feature type="region of interest" description="Disordered" evidence="1">
    <location>
        <begin position="459"/>
        <end position="514"/>
    </location>
</feature>